<comment type="caution">
    <text evidence="4">The sequence shown here is derived from an EMBL/GenBank/DDBJ whole genome shotgun (WGS) entry which is preliminary data.</text>
</comment>
<dbReference type="Proteomes" id="UP001597171">
    <property type="component" value="Unassembled WGS sequence"/>
</dbReference>
<dbReference type="PANTHER" id="PTHR11113:SF14">
    <property type="entry name" value="N-ACETYLGLUCOSAMINE-6-PHOSPHATE DEACETYLASE"/>
    <property type="match status" value="1"/>
</dbReference>
<keyword evidence="2" id="KW-0378">Hydrolase</keyword>
<dbReference type="Gene3D" id="3.20.20.140">
    <property type="entry name" value="Metal-dependent hydrolases"/>
    <property type="match status" value="1"/>
</dbReference>
<proteinExistence type="inferred from homology"/>
<gene>
    <name evidence="4" type="ORF">ACFQ4O_17995</name>
</gene>
<protein>
    <submittedName>
        <fullName evidence="4">Amidohydrolase family protein</fullName>
    </submittedName>
</protein>
<evidence type="ECO:0000313" key="4">
    <source>
        <dbReference type="EMBL" id="MFD1333902.1"/>
    </source>
</evidence>
<dbReference type="SUPFAM" id="SSF51338">
    <property type="entry name" value="Composite domain of metallo-dependent hydrolases"/>
    <property type="match status" value="1"/>
</dbReference>
<evidence type="ECO:0000259" key="3">
    <source>
        <dbReference type="Pfam" id="PF01979"/>
    </source>
</evidence>
<organism evidence="4 5">
    <name type="scientific">Methylopila musalis</name>
    <dbReference type="NCBI Taxonomy" id="1134781"/>
    <lineage>
        <taxon>Bacteria</taxon>
        <taxon>Pseudomonadati</taxon>
        <taxon>Pseudomonadota</taxon>
        <taxon>Alphaproteobacteria</taxon>
        <taxon>Hyphomicrobiales</taxon>
        <taxon>Methylopilaceae</taxon>
        <taxon>Methylopila</taxon>
    </lineage>
</organism>
<comment type="similarity">
    <text evidence="1">Belongs to the metallo-dependent hydrolases superfamily. NagA family.</text>
</comment>
<evidence type="ECO:0000256" key="1">
    <source>
        <dbReference type="ARBA" id="ARBA00010716"/>
    </source>
</evidence>
<sequence>MNAPMTLDALLPTRLFDGETWREDVAVLIADGAVLDVIPASQRPSHAAATPLPGLLAPGFVDVQVNGGGGALLNETPTPEAVATIARAHRRFGTTGLLPTVITDRPEVTRAAVEAVRAAIAAGTPGVLGVHVEGPFLNPARKGVHDPAFMRAPDADDLALLTGPGLGAVLVTLAPERVPDAAIARLAEAGVR</sequence>
<dbReference type="EMBL" id="JBHTMX010000409">
    <property type="protein sequence ID" value="MFD1333902.1"/>
    <property type="molecule type" value="Genomic_DNA"/>
</dbReference>
<accession>A0ABW3ZDK7</accession>
<dbReference type="InterPro" id="IPR006680">
    <property type="entry name" value="Amidohydro-rel"/>
</dbReference>
<dbReference type="Gene3D" id="2.30.40.10">
    <property type="entry name" value="Urease, subunit C, domain 1"/>
    <property type="match status" value="1"/>
</dbReference>
<dbReference type="RefSeq" id="WP_378777799.1">
    <property type="nucleotide sequence ID" value="NZ_JBHTMX010000409.1"/>
</dbReference>
<keyword evidence="5" id="KW-1185">Reference proteome</keyword>
<dbReference type="InterPro" id="IPR032466">
    <property type="entry name" value="Metal_Hydrolase"/>
</dbReference>
<dbReference type="SUPFAM" id="SSF51556">
    <property type="entry name" value="Metallo-dependent hydrolases"/>
    <property type="match status" value="1"/>
</dbReference>
<evidence type="ECO:0000313" key="5">
    <source>
        <dbReference type="Proteomes" id="UP001597171"/>
    </source>
</evidence>
<feature type="non-terminal residue" evidence="4">
    <location>
        <position position="192"/>
    </location>
</feature>
<dbReference type="Pfam" id="PF01979">
    <property type="entry name" value="Amidohydro_1"/>
    <property type="match status" value="1"/>
</dbReference>
<name>A0ABW3ZDK7_9HYPH</name>
<feature type="domain" description="Amidohydrolase-related" evidence="3">
    <location>
        <begin position="56"/>
        <end position="180"/>
    </location>
</feature>
<dbReference type="InterPro" id="IPR011059">
    <property type="entry name" value="Metal-dep_hydrolase_composite"/>
</dbReference>
<evidence type="ECO:0000256" key="2">
    <source>
        <dbReference type="ARBA" id="ARBA00022801"/>
    </source>
</evidence>
<reference evidence="5" key="1">
    <citation type="journal article" date="2019" name="Int. J. Syst. Evol. Microbiol.">
        <title>The Global Catalogue of Microorganisms (GCM) 10K type strain sequencing project: providing services to taxonomists for standard genome sequencing and annotation.</title>
        <authorList>
            <consortium name="The Broad Institute Genomics Platform"/>
            <consortium name="The Broad Institute Genome Sequencing Center for Infectious Disease"/>
            <person name="Wu L."/>
            <person name="Ma J."/>
        </authorList>
    </citation>
    <scope>NUCLEOTIDE SEQUENCE [LARGE SCALE GENOMIC DNA]</scope>
    <source>
        <strain evidence="5">CCUG 61696</strain>
    </source>
</reference>
<dbReference type="PANTHER" id="PTHR11113">
    <property type="entry name" value="N-ACETYLGLUCOSAMINE-6-PHOSPHATE DEACETYLASE"/>
    <property type="match status" value="1"/>
</dbReference>